<dbReference type="SFLD" id="SFLDG01086">
    <property type="entry name" value="elongater_protein-like"/>
    <property type="match status" value="1"/>
</dbReference>
<keyword evidence="9" id="KW-0012">Acyltransferase</keyword>
<organism evidence="12">
    <name type="scientific">marine sediment metagenome</name>
    <dbReference type="NCBI Taxonomy" id="412755"/>
    <lineage>
        <taxon>unclassified sequences</taxon>
        <taxon>metagenomes</taxon>
        <taxon>ecological metagenomes</taxon>
    </lineage>
</organism>
<reference evidence="12" key="1">
    <citation type="journal article" date="2015" name="Nature">
        <title>Complex archaea that bridge the gap between prokaryotes and eukaryotes.</title>
        <authorList>
            <person name="Spang A."/>
            <person name="Saw J.H."/>
            <person name="Jorgensen S.L."/>
            <person name="Zaremba-Niedzwiedzka K."/>
            <person name="Martijn J."/>
            <person name="Lind A.E."/>
            <person name="van Eijk R."/>
            <person name="Schleper C."/>
            <person name="Guy L."/>
            <person name="Ettema T.J."/>
        </authorList>
    </citation>
    <scope>NUCLEOTIDE SEQUENCE</scope>
</reference>
<gene>
    <name evidence="12" type="ORF">LCGC14_0544160</name>
</gene>
<keyword evidence="2" id="KW-0004">4Fe-4S</keyword>
<dbReference type="SFLD" id="SFLDS00029">
    <property type="entry name" value="Radical_SAM"/>
    <property type="match status" value="1"/>
</dbReference>
<proteinExistence type="predicted"/>
<name>A0A0F9UDC0_9ZZZZ</name>
<dbReference type="InterPro" id="IPR056591">
    <property type="entry name" value="ELP3-like_N"/>
</dbReference>
<feature type="coiled-coil region" evidence="10">
    <location>
        <begin position="179"/>
        <end position="209"/>
    </location>
</feature>
<keyword evidence="10" id="KW-0175">Coiled coil</keyword>
<dbReference type="InterPro" id="IPR006638">
    <property type="entry name" value="Elp3/MiaA/NifB-like_rSAM"/>
</dbReference>
<dbReference type="SUPFAM" id="SSF102114">
    <property type="entry name" value="Radical SAM enzymes"/>
    <property type="match status" value="1"/>
</dbReference>
<dbReference type="PROSITE" id="PS51918">
    <property type="entry name" value="RADICAL_SAM"/>
    <property type="match status" value="1"/>
</dbReference>
<evidence type="ECO:0000256" key="10">
    <source>
        <dbReference type="SAM" id="Coils"/>
    </source>
</evidence>
<dbReference type="InterPro" id="IPR058240">
    <property type="entry name" value="rSAM_sf"/>
</dbReference>
<keyword evidence="8" id="KW-0411">Iron-sulfur</keyword>
<dbReference type="InterPro" id="IPR032432">
    <property type="entry name" value="Radical_SAM_C"/>
</dbReference>
<comment type="cofactor">
    <cofactor evidence="1">
        <name>[4Fe-4S] cluster</name>
        <dbReference type="ChEBI" id="CHEBI:49883"/>
    </cofactor>
</comment>
<evidence type="ECO:0000256" key="5">
    <source>
        <dbReference type="ARBA" id="ARBA00022694"/>
    </source>
</evidence>
<dbReference type="GO" id="GO:0016746">
    <property type="term" value="F:acyltransferase activity"/>
    <property type="evidence" value="ECO:0007669"/>
    <property type="project" value="UniProtKB-KW"/>
</dbReference>
<dbReference type="PANTHER" id="PTHR11135:SF0">
    <property type="entry name" value="ELONGATOR COMPLEX PROTEIN 3"/>
    <property type="match status" value="1"/>
</dbReference>
<dbReference type="SFLD" id="SFLDF00344">
    <property type="entry name" value="ELP3-like"/>
    <property type="match status" value="1"/>
</dbReference>
<dbReference type="EMBL" id="LAZR01000733">
    <property type="protein sequence ID" value="KKN59246.1"/>
    <property type="molecule type" value="Genomic_DNA"/>
</dbReference>
<keyword evidence="3" id="KW-0808">Transferase</keyword>
<comment type="caution">
    <text evidence="12">The sequence shown here is derived from an EMBL/GenBank/DDBJ whole genome shotgun (WGS) entry which is preliminary data.</text>
</comment>
<dbReference type="Pfam" id="PF04055">
    <property type="entry name" value="Radical_SAM"/>
    <property type="match status" value="1"/>
</dbReference>
<evidence type="ECO:0000256" key="9">
    <source>
        <dbReference type="ARBA" id="ARBA00023315"/>
    </source>
</evidence>
<dbReference type="GO" id="GO:0002926">
    <property type="term" value="P:tRNA wobble base 5-methoxycarbonylmethyl-2-thiouridinylation"/>
    <property type="evidence" value="ECO:0007669"/>
    <property type="project" value="TreeGrafter"/>
</dbReference>
<evidence type="ECO:0000256" key="2">
    <source>
        <dbReference type="ARBA" id="ARBA00022485"/>
    </source>
</evidence>
<dbReference type="Gene3D" id="3.20.20.70">
    <property type="entry name" value="Aldolase class I"/>
    <property type="match status" value="1"/>
</dbReference>
<accession>A0A0F9UDC0</accession>
<dbReference type="SMART" id="SM00729">
    <property type="entry name" value="Elp3"/>
    <property type="match status" value="1"/>
</dbReference>
<dbReference type="CDD" id="cd01335">
    <property type="entry name" value="Radical_SAM"/>
    <property type="match status" value="1"/>
</dbReference>
<keyword evidence="5" id="KW-0819">tRNA processing</keyword>
<evidence type="ECO:0000259" key="11">
    <source>
        <dbReference type="PROSITE" id="PS51918"/>
    </source>
</evidence>
<dbReference type="AlphaFoldDB" id="A0A0F9UDC0"/>
<protein>
    <recommendedName>
        <fullName evidence="11">Radical SAM core domain-containing protein</fullName>
    </recommendedName>
</protein>
<keyword evidence="4" id="KW-0949">S-adenosyl-L-methionine</keyword>
<evidence type="ECO:0000256" key="7">
    <source>
        <dbReference type="ARBA" id="ARBA00023004"/>
    </source>
</evidence>
<dbReference type="PIRSF" id="PIRSF005669">
    <property type="entry name" value="Hist_AcTrfase_ELP3"/>
    <property type="match status" value="1"/>
</dbReference>
<sequence>MSDSTNNENESEISREVINYLIKNPQTPRYKITNIKGRIGKKYMYHKVIKNATILSFATEEEKKIVTRILKRKTTRTLSGVSVIAIMTKPLPCPGTCIYCPGQESQPGEKVAQSYTGQEPAAMRSIHNNYNPYSQVLSRIKDLEVIGHTIDKIELIIMGGTFLSTDVKYQEDFVKGALEGIIEKRVKNLEEAKREAEKSRKRVIGITIETRPDYCKETDVDRMLKYGTTRVELGIQTLNNEIYELVKRGHSTKDSIEAIRIAKDAGLKVNVHMMPNLPGASLETDLEMFNSLFSNPDYRPDMLKIYPTLVIKGTGLYDWWKQGKYTPFSDSELVNLIASIKQNLPSYVRIQRIMRDIPANLIEAGSKKSNLRQYIQERLEKIGKKCNCIRCREYGIKLKGKVIEKNSFDNIQLYRFDYEASKGKEIFLSYENKKEGYLLGYLRLRKPSELGHRPELSDGNTMIVREVKIVGELVPKDSKPERNLQIQHRGYGKMLMKNAEKISIEDFDAKKLAVISGIGARDWFYGIGYKLDGIYVSKFL</sequence>
<dbReference type="Pfam" id="PF16199">
    <property type="entry name" value="Radical_SAM_C"/>
    <property type="match status" value="1"/>
</dbReference>
<evidence type="ECO:0000256" key="4">
    <source>
        <dbReference type="ARBA" id="ARBA00022691"/>
    </source>
</evidence>
<evidence type="ECO:0000256" key="6">
    <source>
        <dbReference type="ARBA" id="ARBA00022723"/>
    </source>
</evidence>
<evidence type="ECO:0000256" key="3">
    <source>
        <dbReference type="ARBA" id="ARBA00022679"/>
    </source>
</evidence>
<keyword evidence="7" id="KW-0408">Iron</keyword>
<feature type="domain" description="Radical SAM core" evidence="11">
    <location>
        <begin position="76"/>
        <end position="360"/>
    </location>
</feature>
<evidence type="ECO:0000313" key="12">
    <source>
        <dbReference type="EMBL" id="KKN59246.1"/>
    </source>
</evidence>
<evidence type="ECO:0000256" key="8">
    <source>
        <dbReference type="ARBA" id="ARBA00023014"/>
    </source>
</evidence>
<dbReference type="PANTHER" id="PTHR11135">
    <property type="entry name" value="HISTONE ACETYLTRANSFERASE-RELATED"/>
    <property type="match status" value="1"/>
</dbReference>
<dbReference type="InterPro" id="IPR007197">
    <property type="entry name" value="rSAM"/>
</dbReference>
<dbReference type="NCBIfam" id="TIGR01211">
    <property type="entry name" value="ELP3"/>
    <property type="match status" value="1"/>
</dbReference>
<dbReference type="InterPro" id="IPR039661">
    <property type="entry name" value="ELP3"/>
</dbReference>
<dbReference type="InterPro" id="IPR034687">
    <property type="entry name" value="ELP3-like"/>
</dbReference>
<dbReference type="GO" id="GO:0046872">
    <property type="term" value="F:metal ion binding"/>
    <property type="evidence" value="ECO:0007669"/>
    <property type="project" value="UniProtKB-KW"/>
</dbReference>
<dbReference type="GO" id="GO:0005737">
    <property type="term" value="C:cytoplasm"/>
    <property type="evidence" value="ECO:0007669"/>
    <property type="project" value="TreeGrafter"/>
</dbReference>
<keyword evidence="6" id="KW-0479">Metal-binding</keyword>
<evidence type="ECO:0000256" key="1">
    <source>
        <dbReference type="ARBA" id="ARBA00001966"/>
    </source>
</evidence>
<dbReference type="GO" id="GO:0051539">
    <property type="term" value="F:4 iron, 4 sulfur cluster binding"/>
    <property type="evidence" value="ECO:0007669"/>
    <property type="project" value="UniProtKB-KW"/>
</dbReference>
<dbReference type="Pfam" id="PF23613">
    <property type="entry name" value="ELP3_N"/>
    <property type="match status" value="1"/>
</dbReference>
<dbReference type="InterPro" id="IPR013785">
    <property type="entry name" value="Aldolase_TIM"/>
</dbReference>